<comment type="caution">
    <text evidence="9">The sequence shown here is derived from an EMBL/GenBank/DDBJ whole genome shotgun (WGS) entry which is preliminary data.</text>
</comment>
<dbReference type="InterPro" id="IPR046341">
    <property type="entry name" value="SET_dom_sf"/>
</dbReference>
<organism evidence="9 10">
    <name type="scientific">Phytophthora megakarya</name>
    <dbReference type="NCBI Taxonomy" id="4795"/>
    <lineage>
        <taxon>Eukaryota</taxon>
        <taxon>Sar</taxon>
        <taxon>Stramenopiles</taxon>
        <taxon>Oomycota</taxon>
        <taxon>Peronosporomycetes</taxon>
        <taxon>Peronosporales</taxon>
        <taxon>Peronosporaceae</taxon>
        <taxon>Phytophthora</taxon>
    </lineage>
</organism>
<keyword evidence="3" id="KW-0158">Chromosome</keyword>
<dbReference type="Proteomes" id="UP000198211">
    <property type="component" value="Unassembled WGS sequence"/>
</dbReference>
<keyword evidence="4" id="KW-0489">Methyltransferase</keyword>
<dbReference type="InterPro" id="IPR050777">
    <property type="entry name" value="SET2_Histone-Lys_MeTrsfase"/>
</dbReference>
<dbReference type="SUPFAM" id="SSF82199">
    <property type="entry name" value="SET domain"/>
    <property type="match status" value="1"/>
</dbReference>
<sequence length="181" mass="20632">MTQSTWTIAKCCCTQKCDSYCSNWQRQIECSPITCGQHNLCGNRRWSATSPKLQVRDAGAKGWGVFAQERISRWALVSEYVGEIIDEDEKCRREEAEANAYLMDYGDSKYIDASRVGNISRFINHSCSPNRQTEECAVSCVYRIGIFALRDIMEGEEIDFDYGSELKFSMCQCSKCNSDRS</sequence>
<evidence type="ECO:0000256" key="7">
    <source>
        <dbReference type="ARBA" id="ARBA00023242"/>
    </source>
</evidence>
<gene>
    <name evidence="9" type="ORF">PHMEG_00021835</name>
</gene>
<evidence type="ECO:0000256" key="6">
    <source>
        <dbReference type="ARBA" id="ARBA00022691"/>
    </source>
</evidence>
<evidence type="ECO:0000313" key="10">
    <source>
        <dbReference type="Proteomes" id="UP000198211"/>
    </source>
</evidence>
<comment type="subcellular location">
    <subcellularLocation>
        <location evidence="2">Chromosome</location>
    </subcellularLocation>
    <subcellularLocation>
        <location evidence="1">Nucleus</location>
    </subcellularLocation>
</comment>
<dbReference type="PANTHER" id="PTHR22884">
    <property type="entry name" value="SET DOMAIN PROTEINS"/>
    <property type="match status" value="1"/>
</dbReference>
<evidence type="ECO:0000256" key="4">
    <source>
        <dbReference type="ARBA" id="ARBA00022603"/>
    </source>
</evidence>
<protein>
    <recommendedName>
        <fullName evidence="8">SET domain-containing protein</fullName>
    </recommendedName>
</protein>
<name>A0A225VMI7_9STRA</name>
<evidence type="ECO:0000259" key="8">
    <source>
        <dbReference type="PROSITE" id="PS50280"/>
    </source>
</evidence>
<evidence type="ECO:0000256" key="2">
    <source>
        <dbReference type="ARBA" id="ARBA00004286"/>
    </source>
</evidence>
<dbReference type="STRING" id="4795.A0A225VMI7"/>
<dbReference type="EMBL" id="NBNE01004171">
    <property type="protein sequence ID" value="OWZ05977.1"/>
    <property type="molecule type" value="Genomic_DNA"/>
</dbReference>
<reference evidence="10" key="1">
    <citation type="submission" date="2017-03" db="EMBL/GenBank/DDBJ databases">
        <title>Phytopthora megakarya and P. palmivora, two closely related causual agents of cacao black pod achieved similar genome size and gene model numbers by different mechanisms.</title>
        <authorList>
            <person name="Ali S."/>
            <person name="Shao J."/>
            <person name="Larry D.J."/>
            <person name="Kronmiller B."/>
            <person name="Shen D."/>
            <person name="Strem M.D."/>
            <person name="Melnick R.L."/>
            <person name="Guiltinan M.J."/>
            <person name="Tyler B.M."/>
            <person name="Meinhardt L.W."/>
            <person name="Bailey B.A."/>
        </authorList>
    </citation>
    <scope>NUCLEOTIDE SEQUENCE [LARGE SCALE GENOMIC DNA]</scope>
    <source>
        <strain evidence="10">zdho120</strain>
    </source>
</reference>
<dbReference type="SMART" id="SM00317">
    <property type="entry name" value="SET"/>
    <property type="match status" value="1"/>
</dbReference>
<keyword evidence="7" id="KW-0539">Nucleus</keyword>
<dbReference type="PROSITE" id="PS50280">
    <property type="entry name" value="SET"/>
    <property type="match status" value="1"/>
</dbReference>
<dbReference type="InterPro" id="IPR001214">
    <property type="entry name" value="SET_dom"/>
</dbReference>
<dbReference type="Gene3D" id="2.170.270.10">
    <property type="entry name" value="SET domain"/>
    <property type="match status" value="1"/>
</dbReference>
<feature type="domain" description="SET" evidence="8">
    <location>
        <begin position="51"/>
        <end position="163"/>
    </location>
</feature>
<accession>A0A225VMI7</accession>
<dbReference type="AlphaFoldDB" id="A0A225VMI7"/>
<evidence type="ECO:0000256" key="1">
    <source>
        <dbReference type="ARBA" id="ARBA00004123"/>
    </source>
</evidence>
<evidence type="ECO:0000313" key="9">
    <source>
        <dbReference type="EMBL" id="OWZ05977.1"/>
    </source>
</evidence>
<dbReference type="GO" id="GO:0005694">
    <property type="term" value="C:chromosome"/>
    <property type="evidence" value="ECO:0007669"/>
    <property type="project" value="UniProtKB-SubCell"/>
</dbReference>
<dbReference type="OrthoDB" id="127151at2759"/>
<evidence type="ECO:0000256" key="5">
    <source>
        <dbReference type="ARBA" id="ARBA00022679"/>
    </source>
</evidence>
<dbReference type="GO" id="GO:0008168">
    <property type="term" value="F:methyltransferase activity"/>
    <property type="evidence" value="ECO:0007669"/>
    <property type="project" value="UniProtKB-KW"/>
</dbReference>
<keyword evidence="10" id="KW-1185">Reference proteome</keyword>
<keyword evidence="5" id="KW-0808">Transferase</keyword>
<dbReference type="GO" id="GO:0005634">
    <property type="term" value="C:nucleus"/>
    <property type="evidence" value="ECO:0007669"/>
    <property type="project" value="UniProtKB-SubCell"/>
</dbReference>
<dbReference type="Pfam" id="PF00856">
    <property type="entry name" value="SET"/>
    <property type="match status" value="1"/>
</dbReference>
<dbReference type="GO" id="GO:0032259">
    <property type="term" value="P:methylation"/>
    <property type="evidence" value="ECO:0007669"/>
    <property type="project" value="UniProtKB-KW"/>
</dbReference>
<proteinExistence type="predicted"/>
<evidence type="ECO:0000256" key="3">
    <source>
        <dbReference type="ARBA" id="ARBA00022454"/>
    </source>
</evidence>
<keyword evidence="6" id="KW-0949">S-adenosyl-L-methionine</keyword>